<gene>
    <name evidence="3" type="primary">MNR2_2</name>
    <name evidence="3" type="ORF">LTR09_001348</name>
</gene>
<feature type="compositionally biased region" description="Polar residues" evidence="2">
    <location>
        <begin position="168"/>
        <end position="177"/>
    </location>
</feature>
<keyword evidence="4" id="KW-1185">Reference proteome</keyword>
<evidence type="ECO:0000256" key="1">
    <source>
        <dbReference type="SAM" id="Coils"/>
    </source>
</evidence>
<feature type="compositionally biased region" description="Basic and acidic residues" evidence="2">
    <location>
        <begin position="139"/>
        <end position="167"/>
    </location>
</feature>
<comment type="caution">
    <text evidence="3">The sequence shown here is derived from an EMBL/GenBank/DDBJ whole genome shotgun (WGS) entry which is preliminary data.</text>
</comment>
<organism evidence="3 4">
    <name type="scientific">Extremus antarcticus</name>
    <dbReference type="NCBI Taxonomy" id="702011"/>
    <lineage>
        <taxon>Eukaryota</taxon>
        <taxon>Fungi</taxon>
        <taxon>Dikarya</taxon>
        <taxon>Ascomycota</taxon>
        <taxon>Pezizomycotina</taxon>
        <taxon>Dothideomycetes</taxon>
        <taxon>Dothideomycetidae</taxon>
        <taxon>Mycosphaerellales</taxon>
        <taxon>Extremaceae</taxon>
        <taxon>Extremus</taxon>
    </lineage>
</organism>
<feature type="region of interest" description="Disordered" evidence="2">
    <location>
        <begin position="376"/>
        <end position="407"/>
    </location>
</feature>
<dbReference type="EMBL" id="JAWDJX010000002">
    <property type="protein sequence ID" value="KAK3058270.1"/>
    <property type="molecule type" value="Genomic_DNA"/>
</dbReference>
<evidence type="ECO:0000313" key="4">
    <source>
        <dbReference type="Proteomes" id="UP001271007"/>
    </source>
</evidence>
<feature type="coiled-coil region" evidence="1">
    <location>
        <begin position="215"/>
        <end position="270"/>
    </location>
</feature>
<feature type="region of interest" description="Disordered" evidence="2">
    <location>
        <begin position="130"/>
        <end position="208"/>
    </location>
</feature>
<protein>
    <submittedName>
        <fullName evidence="3">CorA metal ion transporter</fullName>
    </submittedName>
</protein>
<sequence>MNFSHGQPRGGRPPVNRITRSWTDNGIRYNNETTSYSSPGMMFEMSSTSTSGARTQRSQGPGIIGAAFNVFGNVLAAKQQAAQEQQRRRSMRQPYVDDMAYGEDEYEEPNNGQRKPRGIIGAFAEKLLSTQQQRQRRVQRGDDERGARQESGRSRGYERPSMRRGQEQRASYNSGRQSYVDEYSDEEDEEDESDYDIPNERRPRRAFTADDASIIKELEKAAEHHRREMRRCQKELETTSRLSNVRSSVLQRLVNELKSHENAHRNATESLEMAKAGAGSGGPRPRAHFQQRPRRADRTPSHDYDDIFEDDEPHSFFQPRRNATAYVEVDDIYNAGPFNNPFAAFDHILHNIHFGHELPFQNGVFGIPRATYTFGNQPGAQPRASARSAYQQPTASPAPPAGPPATLLRPDEAKRLFKTYNERWTSIPLIDSNIPYPTRTLKASALGLRDTIWAPNVTSPISTWSNELVMQANAQAFFLGVVDLSPDYNDASPSGRIVMGYDKKRASAVQVKALVDVLKKEKSRWHSDRLGRRNGGAAGPNEGLQSDERARAVFHAVCELMEFAVN</sequence>
<accession>A0AAJ0GIR9</accession>
<reference evidence="3" key="1">
    <citation type="submission" date="2023-04" db="EMBL/GenBank/DDBJ databases">
        <title>Black Yeasts Isolated from many extreme environments.</title>
        <authorList>
            <person name="Coleine C."/>
            <person name="Stajich J.E."/>
            <person name="Selbmann L."/>
        </authorList>
    </citation>
    <scope>NUCLEOTIDE SEQUENCE</scope>
    <source>
        <strain evidence="3">CCFEE 5312</strain>
    </source>
</reference>
<feature type="compositionally biased region" description="Acidic residues" evidence="2">
    <location>
        <begin position="182"/>
        <end position="197"/>
    </location>
</feature>
<name>A0AAJ0GIR9_9PEZI</name>
<proteinExistence type="predicted"/>
<feature type="region of interest" description="Disordered" evidence="2">
    <location>
        <begin position="274"/>
        <end position="301"/>
    </location>
</feature>
<keyword evidence="1" id="KW-0175">Coiled coil</keyword>
<feature type="compositionally biased region" description="Polar residues" evidence="2">
    <location>
        <begin position="18"/>
        <end position="38"/>
    </location>
</feature>
<feature type="compositionally biased region" description="Polar residues" evidence="2">
    <location>
        <begin position="45"/>
        <end position="59"/>
    </location>
</feature>
<dbReference type="Proteomes" id="UP001271007">
    <property type="component" value="Unassembled WGS sequence"/>
</dbReference>
<dbReference type="AlphaFoldDB" id="A0AAJ0GIR9"/>
<evidence type="ECO:0000256" key="2">
    <source>
        <dbReference type="SAM" id="MobiDB-lite"/>
    </source>
</evidence>
<evidence type="ECO:0000313" key="3">
    <source>
        <dbReference type="EMBL" id="KAK3058270.1"/>
    </source>
</evidence>
<feature type="region of interest" description="Disordered" evidence="2">
    <location>
        <begin position="1"/>
        <end position="60"/>
    </location>
</feature>